<feature type="domain" description="Tr-type G" evidence="10">
    <location>
        <begin position="155"/>
        <end position="324"/>
    </location>
</feature>
<dbReference type="GO" id="GO:0003924">
    <property type="term" value="F:GTPase activity"/>
    <property type="evidence" value="ECO:0007669"/>
    <property type="project" value="UniProtKB-UniRule"/>
</dbReference>
<dbReference type="GO" id="GO:0005525">
    <property type="term" value="F:GTP binding"/>
    <property type="evidence" value="ECO:0007669"/>
    <property type="project" value="UniProtKB-KW"/>
</dbReference>
<evidence type="ECO:0000256" key="2">
    <source>
        <dbReference type="ARBA" id="ARBA00020675"/>
    </source>
</evidence>
<feature type="region of interest" description="Disordered" evidence="9">
    <location>
        <begin position="47"/>
        <end position="71"/>
    </location>
</feature>
<comment type="subcellular location">
    <subcellularLocation>
        <location evidence="7">Cytoplasm</location>
    </subcellularLocation>
</comment>
<feature type="binding site" evidence="7">
    <location>
        <begin position="210"/>
        <end position="214"/>
    </location>
    <ligand>
        <name>GTP</name>
        <dbReference type="ChEBI" id="CHEBI:37565"/>
    </ligand>
</feature>
<feature type="binding site" evidence="7">
    <location>
        <begin position="164"/>
        <end position="171"/>
    </location>
    <ligand>
        <name>GTP</name>
        <dbReference type="ChEBI" id="CHEBI:37565"/>
    </ligand>
</feature>
<dbReference type="InterPro" id="IPR023115">
    <property type="entry name" value="TIF_IF2_dom3"/>
</dbReference>
<dbReference type="PANTHER" id="PTHR43381:SF5">
    <property type="entry name" value="TR-TYPE G DOMAIN-CONTAINING PROTEIN"/>
    <property type="match status" value="1"/>
</dbReference>
<dbReference type="PANTHER" id="PTHR43381">
    <property type="entry name" value="TRANSLATION INITIATION FACTOR IF-2-RELATED"/>
    <property type="match status" value="1"/>
</dbReference>
<dbReference type="Pfam" id="PF04760">
    <property type="entry name" value="IF2_N"/>
    <property type="match status" value="1"/>
</dbReference>
<dbReference type="FunFam" id="2.40.30.10:FF:000007">
    <property type="entry name" value="Translation initiation factor IF-2"/>
    <property type="match status" value="1"/>
</dbReference>
<dbReference type="Gene3D" id="1.10.10.2480">
    <property type="match status" value="1"/>
</dbReference>
<keyword evidence="5 7" id="KW-0648">Protein biosynthesis</keyword>
<dbReference type="FunFam" id="3.40.50.10050:FF:000001">
    <property type="entry name" value="Translation initiation factor IF-2"/>
    <property type="match status" value="1"/>
</dbReference>
<dbReference type="SUPFAM" id="SSF50447">
    <property type="entry name" value="Translation proteins"/>
    <property type="match status" value="2"/>
</dbReference>
<reference evidence="12" key="1">
    <citation type="submission" date="2011-10" db="EMBL/GenBank/DDBJ databases">
        <title>The complete genome of chromosome of Thermovirga lienii DSM 17291.</title>
        <authorList>
            <consortium name="US DOE Joint Genome Institute (JGI-PGF)"/>
            <person name="Lucas S."/>
            <person name="Copeland A."/>
            <person name="Lapidus A."/>
            <person name="Glavina del Rio T."/>
            <person name="Dalin E."/>
            <person name="Tice H."/>
            <person name="Bruce D."/>
            <person name="Goodwin L."/>
            <person name="Pitluck S."/>
            <person name="Peters L."/>
            <person name="Mikhailova N."/>
            <person name="Saunders E."/>
            <person name="Kyrpides N."/>
            <person name="Mavromatis K."/>
            <person name="Ivanova N."/>
            <person name="Last F.I."/>
            <person name="Brettin T."/>
            <person name="Detter J.C."/>
            <person name="Han C."/>
            <person name="Larimer F."/>
            <person name="Land M."/>
            <person name="Hauser L."/>
            <person name="Markowitz V."/>
            <person name="Cheng J.-F."/>
            <person name="Hugenholtz P."/>
            <person name="Woyke T."/>
            <person name="Wu D."/>
            <person name="Spring S."/>
            <person name="Schroeder M."/>
            <person name="Brambilla E.-M."/>
            <person name="Klenk H.-P."/>
            <person name="Eisen J.A."/>
        </authorList>
    </citation>
    <scope>NUCLEOTIDE SEQUENCE [LARGE SCALE GENOMIC DNA]</scope>
    <source>
        <strain evidence="12">ATCC BAA-1197 / DSM 17291 / Cas60314</strain>
    </source>
</reference>
<dbReference type="InterPro" id="IPR036925">
    <property type="entry name" value="TIF_IF2_dom3_sf"/>
</dbReference>
<keyword evidence="3 7" id="KW-0396">Initiation factor</keyword>
<evidence type="ECO:0000256" key="7">
    <source>
        <dbReference type="HAMAP-Rule" id="MF_00100"/>
    </source>
</evidence>
<evidence type="ECO:0000256" key="5">
    <source>
        <dbReference type="ARBA" id="ARBA00022917"/>
    </source>
</evidence>
<dbReference type="InterPro" id="IPR044145">
    <property type="entry name" value="IF2_II"/>
</dbReference>
<dbReference type="Pfam" id="PF00009">
    <property type="entry name" value="GTP_EFTU"/>
    <property type="match status" value="1"/>
</dbReference>
<reference evidence="11 12" key="2">
    <citation type="journal article" date="2012" name="Stand. Genomic Sci.">
        <title>Genome sequence of the moderately thermophilic, amino-acid-degrading and sulfur-reducing bacterium Thermovirga lienii type strain (Cas60314(T)).</title>
        <authorList>
            <person name="Goker M."/>
            <person name="Saunders E."/>
            <person name="Lapidus A."/>
            <person name="Nolan M."/>
            <person name="Lucas S."/>
            <person name="Hammon N."/>
            <person name="Deshpande S."/>
            <person name="Cheng J.F."/>
            <person name="Han C."/>
            <person name="Tapia R."/>
            <person name="Goodwin L.A."/>
            <person name="Pitluck S."/>
            <person name="Liolios K."/>
            <person name="Mavromatis K."/>
            <person name="Pagani I."/>
            <person name="Ivanova N."/>
            <person name="Mikhailova N."/>
            <person name="Pati A."/>
            <person name="Chen A."/>
            <person name="Palaniappan K."/>
            <person name="Land M."/>
            <person name="Chang Y.J."/>
            <person name="Jeffries C.D."/>
            <person name="Brambilla E.M."/>
            <person name="Rohde M."/>
            <person name="Spring S."/>
            <person name="Detter J.C."/>
            <person name="Woyke T."/>
            <person name="Bristow J."/>
            <person name="Eisen J.A."/>
            <person name="Markowitz V."/>
            <person name="Hugenholtz P."/>
            <person name="Kyrpides N.C."/>
            <person name="Klenk H.P."/>
        </authorList>
    </citation>
    <scope>NUCLEOTIDE SEQUENCE [LARGE SCALE GENOMIC DNA]</scope>
    <source>
        <strain evidence="12">ATCC BAA-1197 / DSM 17291 / Cas60314</strain>
    </source>
</reference>
<dbReference type="GO" id="GO:0005829">
    <property type="term" value="C:cytosol"/>
    <property type="evidence" value="ECO:0007669"/>
    <property type="project" value="TreeGrafter"/>
</dbReference>
<dbReference type="Pfam" id="PF11987">
    <property type="entry name" value="IF-2"/>
    <property type="match status" value="1"/>
</dbReference>
<dbReference type="CDD" id="cd03702">
    <property type="entry name" value="IF2_mtIF2_II"/>
    <property type="match status" value="1"/>
</dbReference>
<evidence type="ECO:0000256" key="1">
    <source>
        <dbReference type="ARBA" id="ARBA00007733"/>
    </source>
</evidence>
<dbReference type="CDD" id="cd03692">
    <property type="entry name" value="mtIF2_IVc"/>
    <property type="match status" value="1"/>
</dbReference>
<dbReference type="Pfam" id="PF22042">
    <property type="entry name" value="EF-G_D2"/>
    <property type="match status" value="1"/>
</dbReference>
<sequence length="656" mass="71561">MSKIRVYELAKMLGLSNKDLMQILEDLGVDVKTHMSSIDAETAQIIEESLGEPKTKDKPSDVKEKGKKVVNVPPGSSVSDVANLLGIKPADAVKALLEAGKMIPAGATANREILDILSEVFNAEFVVADSAQEEQEKDKAKSQQRKKPEGKNLQPRAPIVTVMGHVDHGKTSLLDYVRKTKVTEREAGGITQHIGASTLEYNGRKIVFLDTPGHEAFTSMRARGAQVTDIVILVVAADDGVMPQTVEALNHAKASGVPIVVAVNKIDKPEARPDRVRQQLSEHGLIPEEWGGDTIFVDISAKTGVGIDQLLEMVLLVADMHELKADPTVDPRGVIIEAKLDRGKGPVATVIVQEGTLRVGNIVVSESSWGKVRAMIDDRGRNLKEAGPSTAVEILGFNDVPSPGETFKVVGSEKEARTLIDKIKQEEKLAASKTERHMTLEELYGKMAEGETPTLRLVLKCDVQGSLEALKGSLKKLETDEVEIQFIHEGVGRISESDVMLASASDAIIIGFNVRPDSKAKKLAEAEGIQIRLYDVIYDLIDDVKSALEGMLAPTLKERTLGQAEIRAVFKVPKVGKVAGCYVLEGVIRRNAKVRLIRDGIVIWNGSLDTLKRFKDDVREVAAGYECGMSFTNFQDFNEGDIVEAYEIVEEKRTLE</sequence>
<dbReference type="GO" id="GO:0003743">
    <property type="term" value="F:translation initiation factor activity"/>
    <property type="evidence" value="ECO:0007669"/>
    <property type="project" value="UniProtKB-UniRule"/>
</dbReference>
<dbReference type="FunFam" id="2.40.30.10:FF:000008">
    <property type="entry name" value="Translation initiation factor IF-2"/>
    <property type="match status" value="1"/>
</dbReference>
<dbReference type="PROSITE" id="PS51722">
    <property type="entry name" value="G_TR_2"/>
    <property type="match status" value="1"/>
</dbReference>
<dbReference type="CDD" id="cd01887">
    <property type="entry name" value="IF2_eIF5B"/>
    <property type="match status" value="1"/>
</dbReference>
<proteinExistence type="inferred from homology"/>
<evidence type="ECO:0000256" key="4">
    <source>
        <dbReference type="ARBA" id="ARBA00022741"/>
    </source>
</evidence>
<evidence type="ECO:0000313" key="12">
    <source>
        <dbReference type="Proteomes" id="UP000005868"/>
    </source>
</evidence>
<gene>
    <name evidence="7" type="primary">infB</name>
    <name evidence="11" type="ordered locus">Tlie_0924</name>
</gene>
<dbReference type="InterPro" id="IPR006847">
    <property type="entry name" value="IF2_N"/>
</dbReference>
<dbReference type="PROSITE" id="PS01176">
    <property type="entry name" value="IF2"/>
    <property type="match status" value="1"/>
</dbReference>
<dbReference type="FunFam" id="3.40.50.300:FF:000019">
    <property type="entry name" value="Translation initiation factor IF-2"/>
    <property type="match status" value="1"/>
</dbReference>
<dbReference type="Gene3D" id="2.40.30.10">
    <property type="entry name" value="Translation factors"/>
    <property type="match status" value="2"/>
</dbReference>
<evidence type="ECO:0000256" key="6">
    <source>
        <dbReference type="ARBA" id="ARBA00023134"/>
    </source>
</evidence>
<dbReference type="SUPFAM" id="SSF52540">
    <property type="entry name" value="P-loop containing nucleoside triphosphate hydrolases"/>
    <property type="match status" value="1"/>
</dbReference>
<protein>
    <recommendedName>
        <fullName evidence="2 7">Translation initiation factor IF-2</fullName>
    </recommendedName>
</protein>
<evidence type="ECO:0000313" key="11">
    <source>
        <dbReference type="EMBL" id="AER66657.1"/>
    </source>
</evidence>
<evidence type="ECO:0000256" key="8">
    <source>
        <dbReference type="RuleBase" id="RU000644"/>
    </source>
</evidence>
<dbReference type="InterPro" id="IPR009000">
    <property type="entry name" value="Transl_B-barrel_sf"/>
</dbReference>
<dbReference type="InterPro" id="IPR005225">
    <property type="entry name" value="Small_GTP-bd"/>
</dbReference>
<dbReference type="HOGENOM" id="CLU_006301_5_1_0"/>
<dbReference type="SUPFAM" id="SSF52156">
    <property type="entry name" value="Initiation factor IF2/eIF5b, domain 3"/>
    <property type="match status" value="1"/>
</dbReference>
<dbReference type="KEGG" id="tli:Tlie_0924"/>
<dbReference type="Gene3D" id="3.40.50.300">
    <property type="entry name" value="P-loop containing nucleotide triphosphate hydrolases"/>
    <property type="match status" value="1"/>
</dbReference>
<organism evidence="11 12">
    <name type="scientific">Thermovirga lienii (strain ATCC BAA-1197 / DSM 17291 / Cas60314)</name>
    <dbReference type="NCBI Taxonomy" id="580340"/>
    <lineage>
        <taxon>Bacteria</taxon>
        <taxon>Thermotogati</taxon>
        <taxon>Synergistota</taxon>
        <taxon>Synergistia</taxon>
        <taxon>Synergistales</taxon>
        <taxon>Thermovirgaceae</taxon>
        <taxon>Thermovirga</taxon>
    </lineage>
</organism>
<dbReference type="NCBIfam" id="TIGR00487">
    <property type="entry name" value="IF-2"/>
    <property type="match status" value="1"/>
</dbReference>
<dbReference type="InterPro" id="IPR000178">
    <property type="entry name" value="TF_IF2_bacterial-like"/>
</dbReference>
<dbReference type="InterPro" id="IPR027417">
    <property type="entry name" value="P-loop_NTPase"/>
</dbReference>
<dbReference type="InterPro" id="IPR000795">
    <property type="entry name" value="T_Tr_GTP-bd_dom"/>
</dbReference>
<dbReference type="NCBIfam" id="TIGR00231">
    <property type="entry name" value="small_GTP"/>
    <property type="match status" value="1"/>
</dbReference>
<keyword evidence="6 7" id="KW-0342">GTP-binding</keyword>
<comment type="similarity">
    <text evidence="1 7 8">Belongs to the TRAFAC class translation factor GTPase superfamily. Classic translation factor GTPase family. IF-2 subfamily.</text>
</comment>
<evidence type="ECO:0000259" key="10">
    <source>
        <dbReference type="PROSITE" id="PS51722"/>
    </source>
</evidence>
<dbReference type="Gene3D" id="3.40.50.10050">
    <property type="entry name" value="Translation initiation factor IF- 2, domain 3"/>
    <property type="match status" value="1"/>
</dbReference>
<feature type="region of interest" description="G-domain" evidence="7">
    <location>
        <begin position="158"/>
        <end position="306"/>
    </location>
</feature>
<dbReference type="HAMAP" id="MF_00100_B">
    <property type="entry name" value="IF_2_B"/>
    <property type="match status" value="1"/>
</dbReference>
<evidence type="ECO:0000256" key="9">
    <source>
        <dbReference type="SAM" id="MobiDB-lite"/>
    </source>
</evidence>
<feature type="compositionally biased region" description="Basic and acidic residues" evidence="9">
    <location>
        <begin position="134"/>
        <end position="150"/>
    </location>
</feature>
<dbReference type="EMBL" id="CP003096">
    <property type="protein sequence ID" value="AER66657.1"/>
    <property type="molecule type" value="Genomic_DNA"/>
</dbReference>
<name>G7V9V7_THELD</name>
<dbReference type="OrthoDB" id="9811804at2"/>
<comment type="function">
    <text evidence="7 8">One of the essential components for the initiation of protein synthesis. Protects formylmethionyl-tRNA from spontaneous hydrolysis and promotes its binding to the 30S ribosomal subunits. Also involved in the hydrolysis of GTP during the formation of the 70S ribosomal complex.</text>
</comment>
<accession>G7V9V7</accession>
<dbReference type="AlphaFoldDB" id="G7V9V7"/>
<evidence type="ECO:0000256" key="3">
    <source>
        <dbReference type="ARBA" id="ARBA00022540"/>
    </source>
</evidence>
<dbReference type="Proteomes" id="UP000005868">
    <property type="component" value="Chromosome"/>
</dbReference>
<keyword evidence="12" id="KW-1185">Reference proteome</keyword>
<keyword evidence="4 7" id="KW-0547">Nucleotide-binding</keyword>
<feature type="binding site" evidence="7">
    <location>
        <begin position="264"/>
        <end position="267"/>
    </location>
    <ligand>
        <name>GTP</name>
        <dbReference type="ChEBI" id="CHEBI:37565"/>
    </ligand>
</feature>
<keyword evidence="7" id="KW-0963">Cytoplasm</keyword>
<dbReference type="InterPro" id="IPR015760">
    <property type="entry name" value="TIF_IF2"/>
</dbReference>
<feature type="compositionally biased region" description="Basic and acidic residues" evidence="9">
    <location>
        <begin position="51"/>
        <end position="64"/>
    </location>
</feature>
<dbReference type="eggNOG" id="COG0532">
    <property type="taxonomic scope" value="Bacteria"/>
</dbReference>
<dbReference type="InterPro" id="IPR053905">
    <property type="entry name" value="EF-G-like_DII"/>
</dbReference>
<feature type="region of interest" description="Disordered" evidence="9">
    <location>
        <begin position="131"/>
        <end position="156"/>
    </location>
</feature>
<dbReference type="STRING" id="580340.Tlie_0924"/>